<sequence length="69" mass="7710">MTRTYLPSYKIAARQEVRNGAPFMQSTGYHEATPRKTRQSLVDRDGSSCVLFAGHRLPTGDARRQSGPE</sequence>
<protein>
    <submittedName>
        <fullName evidence="3">Conserved domain protein</fullName>
    </submittedName>
</protein>
<evidence type="ECO:0000256" key="1">
    <source>
        <dbReference type="SAM" id="MobiDB-lite"/>
    </source>
</evidence>
<dbReference type="WBParaSite" id="ALUE_0000572101-mRNA-1">
    <property type="protein sequence ID" value="ALUE_0000572101-mRNA-1"/>
    <property type="gene ID" value="ALUE_0000572101"/>
</dbReference>
<reference evidence="3" key="1">
    <citation type="submission" date="2017-02" db="UniProtKB">
        <authorList>
            <consortium name="WormBaseParasite"/>
        </authorList>
    </citation>
    <scope>IDENTIFICATION</scope>
</reference>
<evidence type="ECO:0000313" key="3">
    <source>
        <dbReference type="WBParaSite" id="ALUE_0000572101-mRNA-1"/>
    </source>
</evidence>
<organism evidence="2 3">
    <name type="scientific">Ascaris lumbricoides</name>
    <name type="common">Giant roundworm</name>
    <dbReference type="NCBI Taxonomy" id="6252"/>
    <lineage>
        <taxon>Eukaryota</taxon>
        <taxon>Metazoa</taxon>
        <taxon>Ecdysozoa</taxon>
        <taxon>Nematoda</taxon>
        <taxon>Chromadorea</taxon>
        <taxon>Rhabditida</taxon>
        <taxon>Spirurina</taxon>
        <taxon>Ascaridomorpha</taxon>
        <taxon>Ascaridoidea</taxon>
        <taxon>Ascarididae</taxon>
        <taxon>Ascaris</taxon>
    </lineage>
</organism>
<evidence type="ECO:0000313" key="2">
    <source>
        <dbReference type="Proteomes" id="UP000036681"/>
    </source>
</evidence>
<keyword evidence="2" id="KW-1185">Reference proteome</keyword>
<name>A0A0M3HT17_ASCLU</name>
<feature type="region of interest" description="Disordered" evidence="1">
    <location>
        <begin position="22"/>
        <end position="41"/>
    </location>
</feature>
<dbReference type="AlphaFoldDB" id="A0A0M3HT17"/>
<proteinExistence type="predicted"/>
<accession>A0A0M3HT17</accession>
<dbReference type="Proteomes" id="UP000036681">
    <property type="component" value="Unplaced"/>
</dbReference>